<comment type="caution">
    <text evidence="1">The sequence shown here is derived from an EMBL/GenBank/DDBJ whole genome shotgun (WGS) entry which is preliminary data.</text>
</comment>
<reference evidence="1" key="1">
    <citation type="journal article" date="2015" name="Nature">
        <title>Complex archaea that bridge the gap between prokaryotes and eukaryotes.</title>
        <authorList>
            <person name="Spang A."/>
            <person name="Saw J.H."/>
            <person name="Jorgensen S.L."/>
            <person name="Zaremba-Niedzwiedzka K."/>
            <person name="Martijn J."/>
            <person name="Lind A.E."/>
            <person name="van Eijk R."/>
            <person name="Schleper C."/>
            <person name="Guy L."/>
            <person name="Ettema T.J."/>
        </authorList>
    </citation>
    <scope>NUCLEOTIDE SEQUENCE</scope>
</reference>
<proteinExistence type="predicted"/>
<dbReference type="EMBL" id="LAZR01036370">
    <property type="protein sequence ID" value="KKL25030.1"/>
    <property type="molecule type" value="Genomic_DNA"/>
</dbReference>
<protein>
    <submittedName>
        <fullName evidence="1">Uncharacterized protein</fullName>
    </submittedName>
</protein>
<feature type="non-terminal residue" evidence="1">
    <location>
        <position position="1"/>
    </location>
</feature>
<dbReference type="AlphaFoldDB" id="A0A0F9BT03"/>
<name>A0A0F9BT03_9ZZZZ</name>
<organism evidence="1">
    <name type="scientific">marine sediment metagenome</name>
    <dbReference type="NCBI Taxonomy" id="412755"/>
    <lineage>
        <taxon>unclassified sequences</taxon>
        <taxon>metagenomes</taxon>
        <taxon>ecological metagenomes</taxon>
    </lineage>
</organism>
<gene>
    <name evidence="1" type="ORF">LCGC14_2409410</name>
</gene>
<evidence type="ECO:0000313" key="1">
    <source>
        <dbReference type="EMBL" id="KKL25030.1"/>
    </source>
</evidence>
<accession>A0A0F9BT03</accession>
<sequence length="182" mass="20622">YTRGTQEIAEEKKQHSKAITLWEALEGDYVGTVQKLMSRTGVKGQVAEKPDQDIEALVKTQVEKRLADDPRLQQLENEVSLRQIEEIFTGIEKEYDIPALTNDDKQIVLTKAQEWKTTDLSYVVYRLLQQQQKATAVQKNVELVSTSQGRRSGTEDTIPEERHYATVADAWAASVAEEDNLS</sequence>